<dbReference type="Pfam" id="PF00465">
    <property type="entry name" value="Fe-ADH"/>
    <property type="match status" value="1"/>
</dbReference>
<evidence type="ECO:0000256" key="3">
    <source>
        <dbReference type="ARBA" id="ARBA00023027"/>
    </source>
</evidence>
<dbReference type="PIRSF" id="PIRSF000112">
    <property type="entry name" value="Glycerol_dehydrogenase"/>
    <property type="match status" value="1"/>
</dbReference>
<feature type="binding site" evidence="10">
    <location>
        <begin position="93"/>
        <end position="97"/>
    </location>
    <ligand>
        <name>NAD(+)</name>
        <dbReference type="ChEBI" id="CHEBI:57540"/>
    </ligand>
</feature>
<evidence type="ECO:0000256" key="1">
    <source>
        <dbReference type="ARBA" id="ARBA00022723"/>
    </source>
</evidence>
<dbReference type="EMBL" id="CP046522">
    <property type="protein sequence ID" value="QGU94769.1"/>
    <property type="molecule type" value="Genomic_DNA"/>
</dbReference>
<sequence>MMTQILGCCNRYVQGYGEIKRLKSYVSWMGRSFLVIASKNRLRDLKNTIAEAMDGLKVTFVQFDGQCSWEEIHKIVAVASNCGAEAIIGVGGGKVADTAKVVANKCGARVIIVPTISASDASTSSVSLVYQDNGTIEDVIAFPVSPELVLVDTEILIHAPVRLFVAGMGDALSTYIGGKVCQEHYFDNHFNAKGTHTALAVAKLSYDMLMKYGVQAKKAAEQKVITDAFNAITEVNILMSGMGFENNGSASDHCFYFGTLALTEREEYVYHGEGVAFSTCCQLVMQGASNEELDEVYQFCLNVGLPVTFDDMHLSNLTEEEFDIMTKAVLKENFIHHHPFEVTYEMVYGAYKTADAIGNMYKKGGSLI</sequence>
<dbReference type="EC" id="1.1.1.6" evidence="5"/>
<evidence type="ECO:0000256" key="4">
    <source>
        <dbReference type="ARBA" id="ARBA00037918"/>
    </source>
</evidence>
<evidence type="ECO:0000256" key="8">
    <source>
        <dbReference type="PIRSR" id="PIRSR000112-1"/>
    </source>
</evidence>
<comment type="pathway">
    <text evidence="4">Polyol metabolism; glycerol fermentation; glycerone phosphate from glycerol (oxidative route): step 1/2.</text>
</comment>
<reference evidence="12 13" key="1">
    <citation type="submission" date="2019-12" db="EMBL/GenBank/DDBJ databases">
        <title>Genome sequenceing of Clostridium bovifaecis.</title>
        <authorList>
            <person name="Yao Y."/>
        </authorList>
    </citation>
    <scope>NUCLEOTIDE SEQUENCE [LARGE SCALE GENOMIC DNA]</scope>
    <source>
        <strain evidence="12 13">BXX</strain>
    </source>
</reference>
<keyword evidence="1 8" id="KW-0479">Metal-binding</keyword>
<dbReference type="NCBIfam" id="NF006941">
    <property type="entry name" value="PRK09423.1"/>
    <property type="match status" value="1"/>
</dbReference>
<evidence type="ECO:0000256" key="7">
    <source>
        <dbReference type="ARBA" id="ARBA00049006"/>
    </source>
</evidence>
<gene>
    <name evidence="12" type="ORF">GOM49_06370</name>
</gene>
<feature type="binding site" evidence="9">
    <location>
        <position position="120"/>
    </location>
    <ligand>
        <name>glycerol</name>
        <dbReference type="ChEBI" id="CHEBI:17754"/>
    </ligand>
</feature>
<comment type="cofactor">
    <cofactor evidence="8">
        <name>Zn(2+)</name>
        <dbReference type="ChEBI" id="CHEBI:29105"/>
    </cofactor>
    <text evidence="8">Binds 1 zinc ion per subunit.</text>
</comment>
<feature type="binding site" evidence="10">
    <location>
        <position position="130"/>
    </location>
    <ligand>
        <name>NAD(+)</name>
        <dbReference type="ChEBI" id="CHEBI:57540"/>
    </ligand>
</feature>
<evidence type="ECO:0000313" key="12">
    <source>
        <dbReference type="EMBL" id="QGU94769.1"/>
    </source>
</evidence>
<evidence type="ECO:0000256" key="2">
    <source>
        <dbReference type="ARBA" id="ARBA00023002"/>
    </source>
</evidence>
<evidence type="ECO:0000256" key="9">
    <source>
        <dbReference type="PIRSR" id="PIRSR000112-2"/>
    </source>
</evidence>
<accession>A0A6I6EM74</accession>
<keyword evidence="8" id="KW-0862">Zinc</keyword>
<dbReference type="GO" id="GO:0008888">
    <property type="term" value="F:glycerol dehydrogenase (NAD+) activity"/>
    <property type="evidence" value="ECO:0007669"/>
    <property type="project" value="UniProtKB-EC"/>
</dbReference>
<dbReference type="Proteomes" id="UP000422764">
    <property type="component" value="Chromosome"/>
</dbReference>
<dbReference type="SUPFAM" id="SSF56796">
    <property type="entry name" value="Dehydroquinate synthase-like"/>
    <property type="match status" value="1"/>
</dbReference>
<evidence type="ECO:0000259" key="11">
    <source>
        <dbReference type="Pfam" id="PF00465"/>
    </source>
</evidence>
<dbReference type="GO" id="GO:0005829">
    <property type="term" value="C:cytosol"/>
    <property type="evidence" value="ECO:0007669"/>
    <property type="project" value="TreeGrafter"/>
</dbReference>
<dbReference type="PANTHER" id="PTHR43616">
    <property type="entry name" value="GLYCEROL DEHYDROGENASE"/>
    <property type="match status" value="1"/>
</dbReference>
<feature type="binding site" evidence="8">
    <location>
        <position position="253"/>
    </location>
    <ligand>
        <name>glycerol</name>
        <dbReference type="ChEBI" id="CHEBI:17754"/>
    </ligand>
</feature>
<dbReference type="AlphaFoldDB" id="A0A6I6EM74"/>
<proteinExistence type="predicted"/>
<evidence type="ECO:0000256" key="6">
    <source>
        <dbReference type="ARBA" id="ARBA00040132"/>
    </source>
</evidence>
<feature type="binding site" evidence="10">
    <location>
        <position position="124"/>
    </location>
    <ligand>
        <name>NAD(+)</name>
        <dbReference type="ChEBI" id="CHEBI:57540"/>
    </ligand>
</feature>
<organism evidence="12 13">
    <name type="scientific">Clostridium bovifaecis</name>
    <dbReference type="NCBI Taxonomy" id="2184719"/>
    <lineage>
        <taxon>Bacteria</taxon>
        <taxon>Bacillati</taxon>
        <taxon>Bacillota</taxon>
        <taxon>Clostridia</taxon>
        <taxon>Eubacteriales</taxon>
        <taxon>Clostridiaceae</taxon>
        <taxon>Clostridium</taxon>
    </lineage>
</organism>
<feature type="binding site" evidence="8">
    <location>
        <position position="170"/>
    </location>
    <ligand>
        <name>glycerol</name>
        <dbReference type="ChEBI" id="CHEBI:17754"/>
    </ligand>
</feature>
<evidence type="ECO:0000256" key="5">
    <source>
        <dbReference type="ARBA" id="ARBA00039147"/>
    </source>
</evidence>
<keyword evidence="13" id="KW-1185">Reference proteome</keyword>
<protein>
    <recommendedName>
        <fullName evidence="6">Glycerol dehydrogenase</fullName>
        <ecNumber evidence="5">1.1.1.6</ecNumber>
    </recommendedName>
</protein>
<keyword evidence="3 10" id="KW-0520">NAD</keyword>
<feature type="binding site" evidence="8">
    <location>
        <position position="271"/>
    </location>
    <ligand>
        <name>glycerol</name>
        <dbReference type="ChEBI" id="CHEBI:17754"/>
    </ligand>
</feature>
<dbReference type="GO" id="GO:0046872">
    <property type="term" value="F:metal ion binding"/>
    <property type="evidence" value="ECO:0007669"/>
    <property type="project" value="UniProtKB-KW"/>
</dbReference>
<name>A0A6I6EM74_9CLOT</name>
<dbReference type="Gene3D" id="1.20.1090.10">
    <property type="entry name" value="Dehydroquinate synthase-like - alpha domain"/>
    <property type="match status" value="1"/>
</dbReference>
<keyword evidence="2" id="KW-0560">Oxidoreductase</keyword>
<dbReference type="InterPro" id="IPR016205">
    <property type="entry name" value="Glycerol_DH"/>
</dbReference>
<evidence type="ECO:0000313" key="13">
    <source>
        <dbReference type="Proteomes" id="UP000422764"/>
    </source>
</evidence>
<comment type="catalytic activity">
    <reaction evidence="7">
        <text>glycerol + NAD(+) = dihydroxyacetone + NADH + H(+)</text>
        <dbReference type="Rhea" id="RHEA:13769"/>
        <dbReference type="ChEBI" id="CHEBI:15378"/>
        <dbReference type="ChEBI" id="CHEBI:16016"/>
        <dbReference type="ChEBI" id="CHEBI:17754"/>
        <dbReference type="ChEBI" id="CHEBI:57540"/>
        <dbReference type="ChEBI" id="CHEBI:57945"/>
        <dbReference type="EC" id="1.1.1.6"/>
    </reaction>
</comment>
<dbReference type="PANTHER" id="PTHR43616:SF5">
    <property type="entry name" value="GLYCEROL DEHYDROGENASE 1"/>
    <property type="match status" value="1"/>
</dbReference>
<dbReference type="Gene3D" id="3.40.50.1970">
    <property type="match status" value="1"/>
</dbReference>
<feature type="domain" description="Alcohol dehydrogenase iron-type/glycerol dehydrogenase GldA" evidence="11">
    <location>
        <begin position="10"/>
        <end position="153"/>
    </location>
</feature>
<evidence type="ECO:0000256" key="10">
    <source>
        <dbReference type="PIRSR" id="PIRSR000112-3"/>
    </source>
</evidence>
<dbReference type="InterPro" id="IPR001670">
    <property type="entry name" value="ADH_Fe/GldA"/>
</dbReference>
<dbReference type="CDD" id="cd08170">
    <property type="entry name" value="GlyDH"/>
    <property type="match status" value="1"/>
</dbReference>